<dbReference type="GO" id="GO:0046872">
    <property type="term" value="F:metal ion binding"/>
    <property type="evidence" value="ECO:0007669"/>
    <property type="project" value="UniProtKB-KW"/>
</dbReference>
<evidence type="ECO:0000256" key="4">
    <source>
        <dbReference type="ARBA" id="ARBA00022723"/>
    </source>
</evidence>
<dbReference type="InterPro" id="IPR051083">
    <property type="entry name" value="GrpII_Intron_Splice-Mob/Def"/>
</dbReference>
<evidence type="ECO:0000256" key="5">
    <source>
        <dbReference type="ARBA" id="ARBA00022842"/>
    </source>
</evidence>
<dbReference type="AlphaFoldDB" id="A0A511T7P4"/>
<dbReference type="GO" id="GO:0003964">
    <property type="term" value="F:RNA-directed DNA polymerase activity"/>
    <property type="evidence" value="ECO:0007669"/>
    <property type="project" value="UniProtKB-KW"/>
</dbReference>
<evidence type="ECO:0000256" key="2">
    <source>
        <dbReference type="ARBA" id="ARBA00022679"/>
    </source>
</evidence>
<keyword evidence="4" id="KW-0479">Metal-binding</keyword>
<evidence type="ECO:0000313" key="11">
    <source>
        <dbReference type="EMBL" id="SEU32817.1"/>
    </source>
</evidence>
<evidence type="ECO:0000256" key="8">
    <source>
        <dbReference type="ARBA" id="ARBA00048173"/>
    </source>
</evidence>
<evidence type="ECO:0000256" key="3">
    <source>
        <dbReference type="ARBA" id="ARBA00022695"/>
    </source>
</evidence>
<sequence>MSTRHPVAAALASAFLAGPWTRAGLRERGAHVVGGRPRWLVPVVRGILRYFPRPPHARFELLTELLATRPALIKACGNSAEPIRIRHWLDVEPQMSRRPWPVPELTTQAALAQWLGVTDAQLGWLADGSGFERTSRPGQWRRYRYVWIPKRTGGKRLLEQPGLDLARLQRKVLHDILDVIPPHAAARGFVRGLGVKDFAEPHVGRAVVVRVDLEDFFHAVRPAQVWGVFRTAGYPDGVVNALAGLCTNRTPGAVVEQARRAESAQELDACWRLSRRLSARHLPQGAPTSPALANLAAYRLDVRLSALAATLGARYTRYADDLAFSGDEVLARRVRRLLTCVTRIIRDEGFTVRQGKTRVMHQGQQQRLAGVVVNAHPTVPREDYERLKAVLHLCRTRGPESQNTEQHPDFRAHLLGRIAWVEHLHPARGARLRATFERIPWAPE</sequence>
<dbReference type="PRINTS" id="PR00866">
    <property type="entry name" value="RNADNAPOLMS"/>
</dbReference>
<evidence type="ECO:0000313" key="13">
    <source>
        <dbReference type="Proteomes" id="UP000321514"/>
    </source>
</evidence>
<evidence type="ECO:0000313" key="12">
    <source>
        <dbReference type="Proteomes" id="UP000183760"/>
    </source>
</evidence>
<keyword evidence="5" id="KW-0460">Magnesium</keyword>
<evidence type="ECO:0000259" key="9">
    <source>
        <dbReference type="PROSITE" id="PS50878"/>
    </source>
</evidence>
<dbReference type="EMBL" id="BJXR01000034">
    <property type="protein sequence ID" value="GEN09532.1"/>
    <property type="molecule type" value="Genomic_DNA"/>
</dbReference>
<evidence type="ECO:0000256" key="7">
    <source>
        <dbReference type="ARBA" id="ARBA00034120"/>
    </source>
</evidence>
<evidence type="ECO:0000256" key="6">
    <source>
        <dbReference type="ARBA" id="ARBA00022918"/>
    </source>
</evidence>
<feature type="domain" description="Reverse transcriptase" evidence="9">
    <location>
        <begin position="129"/>
        <end position="373"/>
    </location>
</feature>
<dbReference type="GO" id="GO:0003723">
    <property type="term" value="F:RNA binding"/>
    <property type="evidence" value="ECO:0007669"/>
    <property type="project" value="InterPro"/>
</dbReference>
<keyword evidence="3" id="KW-0548">Nucleotidyltransferase</keyword>
<dbReference type="RefSeq" id="WP_074957498.1">
    <property type="nucleotide sequence ID" value="NZ_BJXR01000034.1"/>
</dbReference>
<keyword evidence="12" id="KW-1185">Reference proteome</keyword>
<evidence type="ECO:0000256" key="1">
    <source>
        <dbReference type="ARBA" id="ARBA00012493"/>
    </source>
</evidence>
<reference evidence="11 12" key="1">
    <citation type="submission" date="2016-10" db="EMBL/GenBank/DDBJ databases">
        <authorList>
            <person name="Varghese N."/>
            <person name="Submissions S."/>
        </authorList>
    </citation>
    <scope>NUCLEOTIDE SEQUENCE [LARGE SCALE GENOMIC DNA]</scope>
    <source>
        <strain evidence="11 12">DSM 16525</strain>
    </source>
</reference>
<dbReference type="PANTHER" id="PTHR34047">
    <property type="entry name" value="NUCLEAR INTRON MATURASE 1, MITOCHONDRIAL-RELATED"/>
    <property type="match status" value="1"/>
</dbReference>
<dbReference type="Pfam" id="PF00078">
    <property type="entry name" value="RVT_1"/>
    <property type="match status" value="1"/>
</dbReference>
<dbReference type="Proteomes" id="UP000321514">
    <property type="component" value="Unassembled WGS sequence"/>
</dbReference>
<dbReference type="STRING" id="1334629.MFUL124B02_18180"/>
<gene>
    <name evidence="10" type="ORF">MFU01_45690</name>
    <name evidence="11" type="ORF">SAMN05443572_109186</name>
</gene>
<dbReference type="CDD" id="cd03487">
    <property type="entry name" value="RT_Bac_retron_II"/>
    <property type="match status" value="1"/>
</dbReference>
<comment type="similarity">
    <text evidence="7">Belongs to the bacterial reverse transcriptase family.</text>
</comment>
<dbReference type="EC" id="2.7.7.49" evidence="1"/>
<dbReference type="InterPro" id="IPR000477">
    <property type="entry name" value="RT_dom"/>
</dbReference>
<comment type="caution">
    <text evidence="10">The sequence shown here is derived from an EMBL/GenBank/DDBJ whole genome shotgun (WGS) entry which is preliminary data.</text>
</comment>
<accession>A0A511T7P4</accession>
<proteinExistence type="inferred from homology"/>
<name>A0A511T7P4_MYXFU</name>
<keyword evidence="2" id="KW-0808">Transferase</keyword>
<comment type="catalytic activity">
    <reaction evidence="8">
        <text>DNA(n) + a 2'-deoxyribonucleoside 5'-triphosphate = DNA(n+1) + diphosphate</text>
        <dbReference type="Rhea" id="RHEA:22508"/>
        <dbReference type="Rhea" id="RHEA-COMP:17339"/>
        <dbReference type="Rhea" id="RHEA-COMP:17340"/>
        <dbReference type="ChEBI" id="CHEBI:33019"/>
        <dbReference type="ChEBI" id="CHEBI:61560"/>
        <dbReference type="ChEBI" id="CHEBI:173112"/>
        <dbReference type="EC" id="2.7.7.49"/>
    </reaction>
</comment>
<keyword evidence="6 11" id="KW-0695">RNA-directed DNA polymerase</keyword>
<dbReference type="PROSITE" id="PS50878">
    <property type="entry name" value="RT_POL"/>
    <property type="match status" value="1"/>
</dbReference>
<protein>
    <recommendedName>
        <fullName evidence="1">RNA-directed DNA polymerase</fullName>
        <ecNumber evidence="1">2.7.7.49</ecNumber>
    </recommendedName>
</protein>
<evidence type="ECO:0000313" key="10">
    <source>
        <dbReference type="EMBL" id="GEN09532.1"/>
    </source>
</evidence>
<reference evidence="10 13" key="2">
    <citation type="submission" date="2019-07" db="EMBL/GenBank/DDBJ databases">
        <title>Whole genome shotgun sequence of Myxococcus fulvus NBRC 100333.</title>
        <authorList>
            <person name="Hosoyama A."/>
            <person name="Uohara A."/>
            <person name="Ohji S."/>
            <person name="Ichikawa N."/>
        </authorList>
    </citation>
    <scope>NUCLEOTIDE SEQUENCE [LARGE SCALE GENOMIC DNA]</scope>
    <source>
        <strain evidence="10 13">NBRC 100333</strain>
    </source>
</reference>
<dbReference type="PANTHER" id="PTHR34047:SF7">
    <property type="entry name" value="RNA-DIRECTED DNA POLYMERASE"/>
    <property type="match status" value="1"/>
</dbReference>
<dbReference type="EMBL" id="FOIB01000009">
    <property type="protein sequence ID" value="SEU32817.1"/>
    <property type="molecule type" value="Genomic_DNA"/>
</dbReference>
<dbReference type="OrthoDB" id="7055795at2"/>
<dbReference type="Proteomes" id="UP000183760">
    <property type="component" value="Unassembled WGS sequence"/>
</dbReference>
<dbReference type="InterPro" id="IPR000123">
    <property type="entry name" value="Reverse_transcriptase_msDNA"/>
</dbReference>
<organism evidence="10 13">
    <name type="scientific">Myxococcus fulvus</name>
    <dbReference type="NCBI Taxonomy" id="33"/>
    <lineage>
        <taxon>Bacteria</taxon>
        <taxon>Pseudomonadati</taxon>
        <taxon>Myxococcota</taxon>
        <taxon>Myxococcia</taxon>
        <taxon>Myxococcales</taxon>
        <taxon>Cystobacterineae</taxon>
        <taxon>Myxococcaceae</taxon>
        <taxon>Myxococcus</taxon>
    </lineage>
</organism>